<accession>A0A059KHR8</accession>
<gene>
    <name evidence="1" type="ORF">X805_34260</name>
</gene>
<keyword evidence="2" id="KW-1185">Reference proteome</keyword>
<name>A0A059KHR8_9BURK</name>
<reference evidence="1 2" key="1">
    <citation type="journal article" date="2014" name="FEMS Microbiol. Ecol.">
        <title>Sphaerotilus natans encrusted with nanoball-shaped Fe(III) oxide minerals formed by nitrate-reducing mixotrophic Fe(II) oxidation.</title>
        <authorList>
            <person name="Park S."/>
            <person name="Kim D.H."/>
            <person name="Lee J.H."/>
            <person name="Hur H.G."/>
        </authorList>
    </citation>
    <scope>NUCLEOTIDE SEQUENCE [LARGE SCALE GENOMIC DNA]</scope>
    <source>
        <strain evidence="1 2">DSM 6575</strain>
    </source>
</reference>
<proteinExistence type="predicted"/>
<sequence length="212" mass="24357">MNMDLPDFWSFDRRRDAHRIACRTLAWSGPHAWPGPGRAEPALPAGGGVYLMTFEHAQGFILRSAGVSSSIRRRLREHEREFLRGHYTVLDPEAARQGRRRELWHGWSHARDHPEQRDRHLPRIQQWARAEMAACRLFVAARLGEPDEPLDARLRERIEFAILHAAYASRQPWGDLVDGGMHLRGRFNAEMPIRLISKAPASILGLPPEMEI</sequence>
<dbReference type="RefSeq" id="WP_139330792.1">
    <property type="nucleotide sequence ID" value="NZ_AZRA01000104.1"/>
</dbReference>
<organism evidence="1 2">
    <name type="scientific">Sphaerotilus natans subsp. natans DSM 6575</name>
    <dbReference type="NCBI Taxonomy" id="1286631"/>
    <lineage>
        <taxon>Bacteria</taxon>
        <taxon>Pseudomonadati</taxon>
        <taxon>Pseudomonadota</taxon>
        <taxon>Betaproteobacteria</taxon>
        <taxon>Burkholderiales</taxon>
        <taxon>Sphaerotilaceae</taxon>
        <taxon>Sphaerotilus</taxon>
    </lineage>
</organism>
<evidence type="ECO:0000313" key="1">
    <source>
        <dbReference type="EMBL" id="KDB50920.1"/>
    </source>
</evidence>
<dbReference type="eggNOG" id="ENOG5030A9B">
    <property type="taxonomic scope" value="Bacteria"/>
</dbReference>
<dbReference type="EMBL" id="AZRA01000104">
    <property type="protein sequence ID" value="KDB50920.1"/>
    <property type="molecule type" value="Genomic_DNA"/>
</dbReference>
<protein>
    <submittedName>
        <fullName evidence="1">Uncharacterized protein</fullName>
    </submittedName>
</protein>
<dbReference type="Proteomes" id="UP000026714">
    <property type="component" value="Unassembled WGS sequence"/>
</dbReference>
<dbReference type="AlphaFoldDB" id="A0A059KHR8"/>
<dbReference type="STRING" id="34103.SAMN05421778_106105"/>
<comment type="caution">
    <text evidence="1">The sequence shown here is derived from an EMBL/GenBank/DDBJ whole genome shotgun (WGS) entry which is preliminary data.</text>
</comment>
<evidence type="ECO:0000313" key="2">
    <source>
        <dbReference type="Proteomes" id="UP000026714"/>
    </source>
</evidence>